<dbReference type="InterPro" id="IPR001128">
    <property type="entry name" value="Cyt_P450"/>
</dbReference>
<dbReference type="InterPro" id="IPR017972">
    <property type="entry name" value="Cyt_P450_CS"/>
</dbReference>
<dbReference type="InterPro" id="IPR036396">
    <property type="entry name" value="Cyt_P450_sf"/>
</dbReference>
<dbReference type="Pfam" id="PF00067">
    <property type="entry name" value="p450"/>
    <property type="match status" value="1"/>
</dbReference>
<dbReference type="PANTHER" id="PTHR46696">
    <property type="entry name" value="P450, PUTATIVE (EUROFUNG)-RELATED"/>
    <property type="match status" value="1"/>
</dbReference>
<dbReference type="RefSeq" id="WP_165236392.1">
    <property type="nucleotide sequence ID" value="NZ_CP049257.1"/>
</dbReference>
<dbReference type="Gene3D" id="1.10.630.10">
    <property type="entry name" value="Cytochrome P450"/>
    <property type="match status" value="1"/>
</dbReference>
<dbReference type="GO" id="GO:0004497">
    <property type="term" value="F:monooxygenase activity"/>
    <property type="evidence" value="ECO:0007669"/>
    <property type="project" value="UniProtKB-KW"/>
</dbReference>
<dbReference type="GO" id="GO:0016705">
    <property type="term" value="F:oxidoreductase activity, acting on paired donors, with incorporation or reduction of molecular oxygen"/>
    <property type="evidence" value="ECO:0007669"/>
    <property type="project" value="InterPro"/>
</dbReference>
<name>A0A6G6WHD8_9ACTN</name>
<keyword evidence="2" id="KW-0503">Monooxygenase</keyword>
<dbReference type="SUPFAM" id="SSF48264">
    <property type="entry name" value="Cytochrome P450"/>
    <property type="match status" value="1"/>
</dbReference>
<sequence length="429" mass="47831">MTETASTTPTGRCPVVHFDHNSAEHAEDPVASYRKLRAEAPVAWSDAHGGYWILSGYKPVFEASRDDDTFSSERNSHGGEGLSVVIPKTPAPFHIPIEIDPPEFRKWRKLINPITAPAAIARMEQIVKFYVTKFIDDIIETGHADMTSVIGVPAIVTVDWLGLPIEHWERYASAFHALLIAVPGTEEFDQAVKVDLPYLEEVTRGIIAERRADPRDDIISYLVGCEVDERAVTDDEVFAMVDLLLSGGVGTTASLVSNTVVWLHEHQDVRQDLLDHPEKMDRAIEEFLRFFSPTQGLARTVTQDTEFMGCPMKQGDRVLLSWASANRDPELFEAPDDLDIERWPNRHTAFGIGVHRCAGAHLGRAMAKELLTQIIHRMSDYEVDRSQLVRYPHQGTNNGWTSIPATFTPGPRLLPADATSPADLATELH</sequence>
<keyword evidence="2" id="KW-0479">Metal-binding</keyword>
<dbReference type="AlphaFoldDB" id="A0A6G6WHD8"/>
<proteinExistence type="inferred from homology"/>
<keyword evidence="2" id="KW-0408">Iron</keyword>
<keyword evidence="2" id="KW-0560">Oxidoreductase</keyword>
<evidence type="ECO:0000313" key="5">
    <source>
        <dbReference type="Proteomes" id="UP000502996"/>
    </source>
</evidence>
<keyword evidence="5" id="KW-1185">Reference proteome</keyword>
<keyword evidence="2" id="KW-0349">Heme</keyword>
<evidence type="ECO:0000256" key="3">
    <source>
        <dbReference type="SAM" id="MobiDB-lite"/>
    </source>
</evidence>
<dbReference type="GO" id="GO:0020037">
    <property type="term" value="F:heme binding"/>
    <property type="evidence" value="ECO:0007669"/>
    <property type="project" value="InterPro"/>
</dbReference>
<gene>
    <name evidence="4" type="ORF">G5V58_19290</name>
</gene>
<protein>
    <submittedName>
        <fullName evidence="4">Cytochrome P450</fullName>
    </submittedName>
</protein>
<dbReference type="Proteomes" id="UP000502996">
    <property type="component" value="Chromosome"/>
</dbReference>
<evidence type="ECO:0000256" key="2">
    <source>
        <dbReference type="RuleBase" id="RU000461"/>
    </source>
</evidence>
<accession>A0A6G6WHD8</accession>
<dbReference type="PROSITE" id="PS00086">
    <property type="entry name" value="CYTOCHROME_P450"/>
    <property type="match status" value="1"/>
</dbReference>
<comment type="similarity">
    <text evidence="1 2">Belongs to the cytochrome P450 family.</text>
</comment>
<dbReference type="InterPro" id="IPR002397">
    <property type="entry name" value="Cyt_P450_B"/>
</dbReference>
<dbReference type="PRINTS" id="PR00359">
    <property type="entry name" value="BP450"/>
</dbReference>
<dbReference type="GO" id="GO:0005506">
    <property type="term" value="F:iron ion binding"/>
    <property type="evidence" value="ECO:0007669"/>
    <property type="project" value="InterPro"/>
</dbReference>
<evidence type="ECO:0000256" key="1">
    <source>
        <dbReference type="ARBA" id="ARBA00010617"/>
    </source>
</evidence>
<organism evidence="4 5">
    <name type="scientific">Nocardioides anomalus</name>
    <dbReference type="NCBI Taxonomy" id="2712223"/>
    <lineage>
        <taxon>Bacteria</taxon>
        <taxon>Bacillati</taxon>
        <taxon>Actinomycetota</taxon>
        <taxon>Actinomycetes</taxon>
        <taxon>Propionibacteriales</taxon>
        <taxon>Nocardioidaceae</taxon>
        <taxon>Nocardioides</taxon>
    </lineage>
</organism>
<dbReference type="EMBL" id="CP049257">
    <property type="protein sequence ID" value="QIG44642.1"/>
    <property type="molecule type" value="Genomic_DNA"/>
</dbReference>
<dbReference type="PANTHER" id="PTHR46696:SF6">
    <property type="entry name" value="P450, PUTATIVE (EUROFUNG)-RELATED"/>
    <property type="match status" value="1"/>
</dbReference>
<feature type="region of interest" description="Disordered" evidence="3">
    <location>
        <begin position="410"/>
        <end position="429"/>
    </location>
</feature>
<reference evidence="4 5" key="1">
    <citation type="submission" date="2020-02" db="EMBL/GenBank/DDBJ databases">
        <title>Full genome sequence of Nocardioides sp. R-3366.</title>
        <authorList>
            <person name="Im W.-T."/>
        </authorList>
    </citation>
    <scope>NUCLEOTIDE SEQUENCE [LARGE SCALE GENOMIC DNA]</scope>
    <source>
        <strain evidence="4 5">R-3366</strain>
    </source>
</reference>
<evidence type="ECO:0000313" key="4">
    <source>
        <dbReference type="EMBL" id="QIG44642.1"/>
    </source>
</evidence>
<dbReference type="KEGG" id="nano:G5V58_19290"/>